<gene>
    <name evidence="2" type="ORF">HD594_001920</name>
</gene>
<organism evidence="2 3">
    <name type="scientific">Microbacterium thalassium</name>
    <dbReference type="NCBI Taxonomy" id="362649"/>
    <lineage>
        <taxon>Bacteria</taxon>
        <taxon>Bacillati</taxon>
        <taxon>Actinomycetota</taxon>
        <taxon>Actinomycetes</taxon>
        <taxon>Micrococcales</taxon>
        <taxon>Microbacteriaceae</taxon>
        <taxon>Microbacterium</taxon>
    </lineage>
</organism>
<accession>A0A7X0KUW8</accession>
<dbReference type="RefSeq" id="WP_184750762.1">
    <property type="nucleotide sequence ID" value="NZ_BAAAJR010000006.1"/>
</dbReference>
<sequence>MTADPALFVAIAEIAGVFVGFAALISATGRDEITSAQLAQVRAVVTIGLVVIVAALVPVGLSAYGLADAVVWRVSAAVFLVLVWAVIALALRLRENRAAARAQARSRPALAAVFWGVLEVAIQLPLVLTIIGVFPDQAEALYTTALLVHLFEAAFVLGEFVYARMLRRPATALTPDEQE</sequence>
<keyword evidence="3" id="KW-1185">Reference proteome</keyword>
<evidence type="ECO:0000313" key="3">
    <source>
        <dbReference type="Proteomes" id="UP000537775"/>
    </source>
</evidence>
<keyword evidence="1" id="KW-0472">Membrane</keyword>
<protein>
    <submittedName>
        <fullName evidence="2">Succinate dehydrogenase hydrophobic anchor subunit</fullName>
    </submittedName>
</protein>
<feature type="transmembrane region" description="Helical" evidence="1">
    <location>
        <begin position="70"/>
        <end position="91"/>
    </location>
</feature>
<dbReference type="EMBL" id="JACHML010000001">
    <property type="protein sequence ID" value="MBB6391607.1"/>
    <property type="molecule type" value="Genomic_DNA"/>
</dbReference>
<dbReference type="AlphaFoldDB" id="A0A7X0KUW8"/>
<evidence type="ECO:0000256" key="1">
    <source>
        <dbReference type="SAM" id="Phobius"/>
    </source>
</evidence>
<reference evidence="2 3" key="1">
    <citation type="submission" date="2020-08" db="EMBL/GenBank/DDBJ databases">
        <title>Sequencing the genomes of 1000 actinobacteria strains.</title>
        <authorList>
            <person name="Klenk H.-P."/>
        </authorList>
    </citation>
    <scope>NUCLEOTIDE SEQUENCE [LARGE SCALE GENOMIC DNA]</scope>
    <source>
        <strain evidence="2 3">DSM 12511</strain>
    </source>
</reference>
<dbReference type="Proteomes" id="UP000537775">
    <property type="component" value="Unassembled WGS sequence"/>
</dbReference>
<feature type="transmembrane region" description="Helical" evidence="1">
    <location>
        <begin position="140"/>
        <end position="162"/>
    </location>
</feature>
<proteinExistence type="predicted"/>
<feature type="transmembrane region" description="Helical" evidence="1">
    <location>
        <begin position="41"/>
        <end position="64"/>
    </location>
</feature>
<feature type="transmembrane region" description="Helical" evidence="1">
    <location>
        <begin position="112"/>
        <end position="134"/>
    </location>
</feature>
<keyword evidence="1" id="KW-0812">Transmembrane</keyword>
<name>A0A7X0KUW8_9MICO</name>
<feature type="transmembrane region" description="Helical" evidence="1">
    <location>
        <begin position="6"/>
        <end position="29"/>
    </location>
</feature>
<keyword evidence="1" id="KW-1133">Transmembrane helix</keyword>
<evidence type="ECO:0000313" key="2">
    <source>
        <dbReference type="EMBL" id="MBB6391607.1"/>
    </source>
</evidence>
<comment type="caution">
    <text evidence="2">The sequence shown here is derived from an EMBL/GenBank/DDBJ whole genome shotgun (WGS) entry which is preliminary data.</text>
</comment>